<evidence type="ECO:0000256" key="1">
    <source>
        <dbReference type="SAM" id="MobiDB-lite"/>
    </source>
</evidence>
<feature type="chain" id="PRO_5042517584" evidence="2">
    <location>
        <begin position="30"/>
        <end position="110"/>
    </location>
</feature>
<feature type="region of interest" description="Disordered" evidence="1">
    <location>
        <begin position="32"/>
        <end position="110"/>
    </location>
</feature>
<accession>A0AAI9N488</accession>
<dbReference type="RefSeq" id="WP_006462979.1">
    <property type="nucleotide sequence ID" value="NZ_AEEC02000010.1"/>
</dbReference>
<dbReference type="AlphaFoldDB" id="A0AAI9N488"/>
<evidence type="ECO:0000313" key="4">
    <source>
        <dbReference type="Proteomes" id="UP000006772"/>
    </source>
</evidence>
<sequence>MITLPSHRSLACLSTAALALILQTVPALAQTQASRPFEQPGPTGDNRAATGHPATQVPPAGHARDEAMKRPARAVPRADGQHRAGTDERNAPQYLTPGAPAEDDVGQRKN</sequence>
<dbReference type="Proteomes" id="UP000006772">
    <property type="component" value="Unassembled WGS sequence"/>
</dbReference>
<name>A0AAI9N488_9BURK</name>
<organism evidence="3 4">
    <name type="scientific">Herbaspirillum frisingense GSF30</name>
    <dbReference type="NCBI Taxonomy" id="864073"/>
    <lineage>
        <taxon>Bacteria</taxon>
        <taxon>Pseudomonadati</taxon>
        <taxon>Pseudomonadota</taxon>
        <taxon>Betaproteobacteria</taxon>
        <taxon>Burkholderiales</taxon>
        <taxon>Oxalobacteraceae</taxon>
        <taxon>Herbaspirillum</taxon>
    </lineage>
</organism>
<proteinExistence type="predicted"/>
<evidence type="ECO:0000313" key="3">
    <source>
        <dbReference type="EMBL" id="EOA05002.1"/>
    </source>
</evidence>
<comment type="caution">
    <text evidence="3">The sequence shown here is derived from an EMBL/GenBank/DDBJ whole genome shotgun (WGS) entry which is preliminary data.</text>
</comment>
<reference evidence="3 4" key="1">
    <citation type="journal article" date="2013" name="Front. Microbiol.">
        <title>The genome of the endophytic bacterium H. frisingense GSF30(T) identifies diverse strategies in the Herbaspirillum genus to interact with plants.</title>
        <authorList>
            <person name="Straub D."/>
            <person name="Rothballer M."/>
            <person name="Hartmann A."/>
            <person name="Ludewig U."/>
        </authorList>
    </citation>
    <scope>NUCLEOTIDE SEQUENCE [LARGE SCALE GENOMIC DNA]</scope>
    <source>
        <strain evidence="3 4">GSF30</strain>
    </source>
</reference>
<feature type="compositionally biased region" description="Basic and acidic residues" evidence="1">
    <location>
        <begin position="79"/>
        <end position="90"/>
    </location>
</feature>
<feature type="signal peptide" evidence="2">
    <location>
        <begin position="1"/>
        <end position="29"/>
    </location>
</feature>
<gene>
    <name evidence="3" type="ORF">HFRIS_008975</name>
</gene>
<protein>
    <submittedName>
        <fullName evidence="3">Uncharacterized protein</fullName>
    </submittedName>
</protein>
<keyword evidence="2" id="KW-0732">Signal</keyword>
<evidence type="ECO:0000256" key="2">
    <source>
        <dbReference type="SAM" id="SignalP"/>
    </source>
</evidence>
<dbReference type="EMBL" id="AEEC02000010">
    <property type="protein sequence ID" value="EOA05002.1"/>
    <property type="molecule type" value="Genomic_DNA"/>
</dbReference>